<evidence type="ECO:0000313" key="1">
    <source>
        <dbReference type="EMBL" id="KAK9239456.1"/>
    </source>
</evidence>
<evidence type="ECO:0000313" key="2">
    <source>
        <dbReference type="Proteomes" id="UP001433508"/>
    </source>
</evidence>
<comment type="caution">
    <text evidence="1">The sequence shown here is derived from an EMBL/GenBank/DDBJ whole genome shotgun (WGS) entry which is preliminary data.</text>
</comment>
<sequence>MCSQTVIGYFVFFFFSLFLFCRFPFLFSFFPSFLFFSLFPFWFFVNLIACVMLS</sequence>
<protein>
    <submittedName>
        <fullName evidence="1">Uncharacterized protein</fullName>
    </submittedName>
</protein>
<accession>A0ACC3T711</accession>
<reference evidence="2" key="1">
    <citation type="journal article" date="2024" name="Front. Bioeng. Biotechnol.">
        <title>Genome-scale model development and genomic sequencing of the oleaginous clade Lipomyces.</title>
        <authorList>
            <person name="Czajka J.J."/>
            <person name="Han Y."/>
            <person name="Kim J."/>
            <person name="Mondo S.J."/>
            <person name="Hofstad B.A."/>
            <person name="Robles A."/>
            <person name="Haridas S."/>
            <person name="Riley R."/>
            <person name="LaButti K."/>
            <person name="Pangilinan J."/>
            <person name="Andreopoulos W."/>
            <person name="Lipzen A."/>
            <person name="Yan J."/>
            <person name="Wang M."/>
            <person name="Ng V."/>
            <person name="Grigoriev I.V."/>
            <person name="Spatafora J.W."/>
            <person name="Magnuson J.K."/>
            <person name="Baker S.E."/>
            <person name="Pomraning K.R."/>
        </authorList>
    </citation>
    <scope>NUCLEOTIDE SEQUENCE [LARGE SCALE GENOMIC DNA]</scope>
    <source>
        <strain evidence="2">CBS 7786</strain>
    </source>
</reference>
<keyword evidence="2" id="KW-1185">Reference proteome</keyword>
<dbReference type="Proteomes" id="UP001433508">
    <property type="component" value="Unassembled WGS sequence"/>
</dbReference>
<proteinExistence type="predicted"/>
<dbReference type="EMBL" id="MU971346">
    <property type="protein sequence ID" value="KAK9239456.1"/>
    <property type="molecule type" value="Genomic_DNA"/>
</dbReference>
<name>A0ACC3T711_LIPKO</name>
<organism evidence="1 2">
    <name type="scientific">Lipomyces kononenkoae</name>
    <name type="common">Yeast</name>
    <dbReference type="NCBI Taxonomy" id="34357"/>
    <lineage>
        <taxon>Eukaryota</taxon>
        <taxon>Fungi</taxon>
        <taxon>Dikarya</taxon>
        <taxon>Ascomycota</taxon>
        <taxon>Saccharomycotina</taxon>
        <taxon>Lipomycetes</taxon>
        <taxon>Lipomycetales</taxon>
        <taxon>Lipomycetaceae</taxon>
        <taxon>Lipomyces</taxon>
    </lineage>
</organism>
<gene>
    <name evidence="1" type="ORF">V1525DRAFT_398129</name>
</gene>